<name>A0AAD4BPZ8_BOLED</name>
<dbReference type="AlphaFoldDB" id="A0AAD4BPZ8"/>
<sequence length="77" mass="8208">MSVLTVPPLVISTIPGAGLAQRRECQFGRRSHDLDGACVRDTSVHLADFTSFQSRPVAGSSQCVRGEPSSEVRLAPV</sequence>
<proteinExistence type="predicted"/>
<evidence type="ECO:0000313" key="2">
    <source>
        <dbReference type="Proteomes" id="UP001194468"/>
    </source>
</evidence>
<dbReference type="Proteomes" id="UP001194468">
    <property type="component" value="Unassembled WGS sequence"/>
</dbReference>
<keyword evidence="2" id="KW-1185">Reference proteome</keyword>
<reference evidence="1" key="2">
    <citation type="journal article" date="2020" name="Nat. Commun.">
        <title>Large-scale genome sequencing of mycorrhizal fungi provides insights into the early evolution of symbiotic traits.</title>
        <authorList>
            <person name="Miyauchi S."/>
            <person name="Kiss E."/>
            <person name="Kuo A."/>
            <person name="Drula E."/>
            <person name="Kohler A."/>
            <person name="Sanchez-Garcia M."/>
            <person name="Morin E."/>
            <person name="Andreopoulos B."/>
            <person name="Barry K.W."/>
            <person name="Bonito G."/>
            <person name="Buee M."/>
            <person name="Carver A."/>
            <person name="Chen C."/>
            <person name="Cichocki N."/>
            <person name="Clum A."/>
            <person name="Culley D."/>
            <person name="Crous P.W."/>
            <person name="Fauchery L."/>
            <person name="Girlanda M."/>
            <person name="Hayes R.D."/>
            <person name="Keri Z."/>
            <person name="LaButti K."/>
            <person name="Lipzen A."/>
            <person name="Lombard V."/>
            <person name="Magnuson J."/>
            <person name="Maillard F."/>
            <person name="Murat C."/>
            <person name="Nolan M."/>
            <person name="Ohm R.A."/>
            <person name="Pangilinan J."/>
            <person name="Pereira M.F."/>
            <person name="Perotto S."/>
            <person name="Peter M."/>
            <person name="Pfister S."/>
            <person name="Riley R."/>
            <person name="Sitrit Y."/>
            <person name="Stielow J.B."/>
            <person name="Szollosi G."/>
            <person name="Zifcakova L."/>
            <person name="Stursova M."/>
            <person name="Spatafora J.W."/>
            <person name="Tedersoo L."/>
            <person name="Vaario L.M."/>
            <person name="Yamada A."/>
            <person name="Yan M."/>
            <person name="Wang P."/>
            <person name="Xu J."/>
            <person name="Bruns T."/>
            <person name="Baldrian P."/>
            <person name="Vilgalys R."/>
            <person name="Dunand C."/>
            <person name="Henrissat B."/>
            <person name="Grigoriev I.V."/>
            <person name="Hibbett D."/>
            <person name="Nagy L.G."/>
            <person name="Martin F.M."/>
        </authorList>
    </citation>
    <scope>NUCLEOTIDE SEQUENCE</scope>
    <source>
        <strain evidence="1">BED1</strain>
    </source>
</reference>
<evidence type="ECO:0000313" key="1">
    <source>
        <dbReference type="EMBL" id="KAF8436811.1"/>
    </source>
</evidence>
<comment type="caution">
    <text evidence="1">The sequence shown here is derived from an EMBL/GenBank/DDBJ whole genome shotgun (WGS) entry which is preliminary data.</text>
</comment>
<protein>
    <submittedName>
        <fullName evidence="1">Uncharacterized protein</fullName>
    </submittedName>
</protein>
<gene>
    <name evidence="1" type="ORF">L210DRAFT_3547678</name>
</gene>
<accession>A0AAD4BPZ8</accession>
<dbReference type="EMBL" id="WHUW01000020">
    <property type="protein sequence ID" value="KAF8436811.1"/>
    <property type="molecule type" value="Genomic_DNA"/>
</dbReference>
<reference evidence="1" key="1">
    <citation type="submission" date="2019-10" db="EMBL/GenBank/DDBJ databases">
        <authorList>
            <consortium name="DOE Joint Genome Institute"/>
            <person name="Kuo A."/>
            <person name="Miyauchi S."/>
            <person name="Kiss E."/>
            <person name="Drula E."/>
            <person name="Kohler A."/>
            <person name="Sanchez-Garcia M."/>
            <person name="Andreopoulos B."/>
            <person name="Barry K.W."/>
            <person name="Bonito G."/>
            <person name="Buee M."/>
            <person name="Carver A."/>
            <person name="Chen C."/>
            <person name="Cichocki N."/>
            <person name="Clum A."/>
            <person name="Culley D."/>
            <person name="Crous P.W."/>
            <person name="Fauchery L."/>
            <person name="Girlanda M."/>
            <person name="Hayes R."/>
            <person name="Keri Z."/>
            <person name="LaButti K."/>
            <person name="Lipzen A."/>
            <person name="Lombard V."/>
            <person name="Magnuson J."/>
            <person name="Maillard F."/>
            <person name="Morin E."/>
            <person name="Murat C."/>
            <person name="Nolan M."/>
            <person name="Ohm R."/>
            <person name="Pangilinan J."/>
            <person name="Pereira M."/>
            <person name="Perotto S."/>
            <person name="Peter M."/>
            <person name="Riley R."/>
            <person name="Sitrit Y."/>
            <person name="Stielow B."/>
            <person name="Szollosi G."/>
            <person name="Zifcakova L."/>
            <person name="Stursova M."/>
            <person name="Spatafora J.W."/>
            <person name="Tedersoo L."/>
            <person name="Vaario L.-M."/>
            <person name="Yamada A."/>
            <person name="Yan M."/>
            <person name="Wang P."/>
            <person name="Xu J."/>
            <person name="Bruns T."/>
            <person name="Baldrian P."/>
            <person name="Vilgalys R."/>
            <person name="Henrissat B."/>
            <person name="Grigoriev I.V."/>
            <person name="Hibbett D."/>
            <person name="Nagy L.G."/>
            <person name="Martin F.M."/>
        </authorList>
    </citation>
    <scope>NUCLEOTIDE SEQUENCE</scope>
    <source>
        <strain evidence="1">BED1</strain>
    </source>
</reference>
<organism evidence="1 2">
    <name type="scientific">Boletus edulis BED1</name>
    <dbReference type="NCBI Taxonomy" id="1328754"/>
    <lineage>
        <taxon>Eukaryota</taxon>
        <taxon>Fungi</taxon>
        <taxon>Dikarya</taxon>
        <taxon>Basidiomycota</taxon>
        <taxon>Agaricomycotina</taxon>
        <taxon>Agaricomycetes</taxon>
        <taxon>Agaricomycetidae</taxon>
        <taxon>Boletales</taxon>
        <taxon>Boletineae</taxon>
        <taxon>Boletaceae</taxon>
        <taxon>Boletoideae</taxon>
        <taxon>Boletus</taxon>
    </lineage>
</organism>